<dbReference type="InterPro" id="IPR036890">
    <property type="entry name" value="HATPase_C_sf"/>
</dbReference>
<keyword evidence="6" id="KW-0808">Transferase</keyword>
<dbReference type="PANTHER" id="PTHR34220">
    <property type="entry name" value="SENSOR HISTIDINE KINASE YPDA"/>
    <property type="match status" value="1"/>
</dbReference>
<dbReference type="PROSITE" id="PS50109">
    <property type="entry name" value="HIS_KIN"/>
    <property type="match status" value="1"/>
</dbReference>
<sequence>MADADTVALERMMRGIRLKDGSLAAIMDDKRKLIYASHALSASAQSQLAADNRLVKEKNESYSVVAETVSRSNWRIVVLFPESIIKKELQRIYGVGFLFAGFGLVIALLLYFAVSHWMVKPCKQMIQVMKRIQRGHLDTLYPVRGGDEMAQLGSSLNTMILHLRELIDREFRAALGRRNAEFRALQSQIQPHFLYNTLNGFIGLNRSGQSRLLERAILSLSGMLRYTLEQNDEVQLKEEFDFIAKYGELQRMRFAHKMELDIALDPEAERIPVPKLLIQPIVENAIIHGIEPCGRPCRLTIRARLRRSAGDAGAVLDIRISDNGTGYDPDKAMAGVGISNVRERLRYAYEDAVLRIESATQEGTTVTISIPLKEVNVIEAAHCR</sequence>
<evidence type="ECO:0000313" key="15">
    <source>
        <dbReference type="EMBL" id="KIL40999.1"/>
    </source>
</evidence>
<accession>A0ABR5AJ07</accession>
<dbReference type="SMART" id="SM00387">
    <property type="entry name" value="HATPase_c"/>
    <property type="match status" value="1"/>
</dbReference>
<dbReference type="SUPFAM" id="SSF158472">
    <property type="entry name" value="HAMP domain-like"/>
    <property type="match status" value="1"/>
</dbReference>
<dbReference type="EMBL" id="JXAK01000014">
    <property type="protein sequence ID" value="KIL40999.1"/>
    <property type="molecule type" value="Genomic_DNA"/>
</dbReference>
<dbReference type="Proteomes" id="UP000031967">
    <property type="component" value="Unassembled WGS sequence"/>
</dbReference>
<keyword evidence="9" id="KW-0067">ATP-binding</keyword>
<feature type="domain" description="Histidine kinase" evidence="13">
    <location>
        <begin position="189"/>
        <end position="374"/>
    </location>
</feature>
<evidence type="ECO:0000256" key="7">
    <source>
        <dbReference type="ARBA" id="ARBA00022741"/>
    </source>
</evidence>
<dbReference type="Pfam" id="PF00672">
    <property type="entry name" value="HAMP"/>
    <property type="match status" value="1"/>
</dbReference>
<evidence type="ECO:0000256" key="5">
    <source>
        <dbReference type="ARBA" id="ARBA00022553"/>
    </source>
</evidence>
<organism evidence="15 16">
    <name type="scientific">Gordoniibacillus kamchatkensis</name>
    <dbReference type="NCBI Taxonomy" id="1590651"/>
    <lineage>
        <taxon>Bacteria</taxon>
        <taxon>Bacillati</taxon>
        <taxon>Bacillota</taxon>
        <taxon>Bacilli</taxon>
        <taxon>Bacillales</taxon>
        <taxon>Paenibacillaceae</taxon>
        <taxon>Gordoniibacillus</taxon>
    </lineage>
</organism>
<evidence type="ECO:0000256" key="8">
    <source>
        <dbReference type="ARBA" id="ARBA00022777"/>
    </source>
</evidence>
<dbReference type="InterPro" id="IPR003660">
    <property type="entry name" value="HAMP_dom"/>
</dbReference>
<feature type="transmembrane region" description="Helical" evidence="12">
    <location>
        <begin position="92"/>
        <end position="114"/>
    </location>
</feature>
<dbReference type="InterPro" id="IPR003594">
    <property type="entry name" value="HATPase_dom"/>
</dbReference>
<dbReference type="Pfam" id="PF02518">
    <property type="entry name" value="HATPase_c"/>
    <property type="match status" value="1"/>
</dbReference>
<keyword evidence="4" id="KW-1003">Cell membrane</keyword>
<evidence type="ECO:0000256" key="3">
    <source>
        <dbReference type="ARBA" id="ARBA00012438"/>
    </source>
</evidence>
<gene>
    <name evidence="15" type="ORF">SD70_10335</name>
</gene>
<dbReference type="Pfam" id="PF06580">
    <property type="entry name" value="His_kinase"/>
    <property type="match status" value="1"/>
</dbReference>
<dbReference type="Gene3D" id="3.30.565.10">
    <property type="entry name" value="Histidine kinase-like ATPase, C-terminal domain"/>
    <property type="match status" value="1"/>
</dbReference>
<evidence type="ECO:0000256" key="10">
    <source>
        <dbReference type="ARBA" id="ARBA00023012"/>
    </source>
</evidence>
<dbReference type="InterPro" id="IPR050640">
    <property type="entry name" value="Bact_2-comp_sensor_kinase"/>
</dbReference>
<keyword evidence="12" id="KW-0812">Transmembrane</keyword>
<keyword evidence="12" id="KW-1133">Transmembrane helix</keyword>
<dbReference type="SMART" id="SM00304">
    <property type="entry name" value="HAMP"/>
    <property type="match status" value="1"/>
</dbReference>
<dbReference type="EC" id="2.7.13.3" evidence="3"/>
<dbReference type="Gene3D" id="6.10.340.10">
    <property type="match status" value="1"/>
</dbReference>
<name>A0ABR5AJ07_9BACL</name>
<reference evidence="15 16" key="1">
    <citation type="submission" date="2014-12" db="EMBL/GenBank/DDBJ databases">
        <title>Draft genome sequence of Paenibacillus kamchatkensis strain B-2647.</title>
        <authorList>
            <person name="Karlyshev A.V."/>
            <person name="Kudryashova E.B."/>
        </authorList>
    </citation>
    <scope>NUCLEOTIDE SEQUENCE [LARGE SCALE GENOMIC DNA]</scope>
    <source>
        <strain evidence="15 16">VKM B-2647</strain>
    </source>
</reference>
<evidence type="ECO:0000256" key="12">
    <source>
        <dbReference type="SAM" id="Phobius"/>
    </source>
</evidence>
<evidence type="ECO:0000256" key="1">
    <source>
        <dbReference type="ARBA" id="ARBA00000085"/>
    </source>
</evidence>
<keyword evidence="7" id="KW-0547">Nucleotide-binding</keyword>
<keyword evidence="10" id="KW-0902">Two-component regulatory system</keyword>
<evidence type="ECO:0000256" key="6">
    <source>
        <dbReference type="ARBA" id="ARBA00022679"/>
    </source>
</evidence>
<evidence type="ECO:0000259" key="13">
    <source>
        <dbReference type="PROSITE" id="PS50109"/>
    </source>
</evidence>
<keyword evidence="11 12" id="KW-0472">Membrane</keyword>
<comment type="caution">
    <text evidence="15">The sequence shown here is derived from an EMBL/GenBank/DDBJ whole genome shotgun (WGS) entry which is preliminary data.</text>
</comment>
<dbReference type="SUPFAM" id="SSF55874">
    <property type="entry name" value="ATPase domain of HSP90 chaperone/DNA topoisomerase II/histidine kinase"/>
    <property type="match status" value="1"/>
</dbReference>
<keyword evidence="5" id="KW-0597">Phosphoprotein</keyword>
<dbReference type="PROSITE" id="PS50885">
    <property type="entry name" value="HAMP"/>
    <property type="match status" value="1"/>
</dbReference>
<protein>
    <recommendedName>
        <fullName evidence="3">histidine kinase</fullName>
        <ecNumber evidence="3">2.7.13.3</ecNumber>
    </recommendedName>
</protein>
<proteinExistence type="predicted"/>
<dbReference type="PANTHER" id="PTHR34220:SF7">
    <property type="entry name" value="SENSOR HISTIDINE KINASE YPDA"/>
    <property type="match status" value="1"/>
</dbReference>
<dbReference type="InterPro" id="IPR005467">
    <property type="entry name" value="His_kinase_dom"/>
</dbReference>
<feature type="domain" description="HAMP" evidence="14">
    <location>
        <begin position="116"/>
        <end position="168"/>
    </location>
</feature>
<evidence type="ECO:0000313" key="16">
    <source>
        <dbReference type="Proteomes" id="UP000031967"/>
    </source>
</evidence>
<keyword evidence="8" id="KW-0418">Kinase</keyword>
<evidence type="ECO:0000256" key="9">
    <source>
        <dbReference type="ARBA" id="ARBA00022840"/>
    </source>
</evidence>
<comment type="subcellular location">
    <subcellularLocation>
        <location evidence="2">Cell membrane</location>
        <topology evidence="2">Multi-pass membrane protein</topology>
    </subcellularLocation>
</comment>
<evidence type="ECO:0000256" key="4">
    <source>
        <dbReference type="ARBA" id="ARBA00022475"/>
    </source>
</evidence>
<comment type="catalytic activity">
    <reaction evidence="1">
        <text>ATP + protein L-histidine = ADP + protein N-phospho-L-histidine.</text>
        <dbReference type="EC" id="2.7.13.3"/>
    </reaction>
</comment>
<keyword evidence="16" id="KW-1185">Reference proteome</keyword>
<dbReference type="CDD" id="cd06225">
    <property type="entry name" value="HAMP"/>
    <property type="match status" value="1"/>
</dbReference>
<evidence type="ECO:0000256" key="11">
    <source>
        <dbReference type="ARBA" id="ARBA00023136"/>
    </source>
</evidence>
<evidence type="ECO:0000259" key="14">
    <source>
        <dbReference type="PROSITE" id="PS50885"/>
    </source>
</evidence>
<evidence type="ECO:0000256" key="2">
    <source>
        <dbReference type="ARBA" id="ARBA00004651"/>
    </source>
</evidence>
<dbReference type="InterPro" id="IPR010559">
    <property type="entry name" value="Sig_transdc_His_kin_internal"/>
</dbReference>